<evidence type="ECO:0000259" key="1">
    <source>
        <dbReference type="PROSITE" id="PS51201"/>
    </source>
</evidence>
<dbReference type="RefSeq" id="WP_079578042.1">
    <property type="nucleotide sequence ID" value="NZ_FUYO01000012.1"/>
</dbReference>
<dbReference type="Gene3D" id="3.40.50.720">
    <property type="entry name" value="NAD(P)-binding Rossmann-like Domain"/>
    <property type="match status" value="1"/>
</dbReference>
<dbReference type="InterPro" id="IPR036291">
    <property type="entry name" value="NAD(P)-bd_dom_sf"/>
</dbReference>
<dbReference type="InterPro" id="IPR003148">
    <property type="entry name" value="RCK_N"/>
</dbReference>
<dbReference type="SUPFAM" id="SSF116726">
    <property type="entry name" value="TrkA C-terminal domain-like"/>
    <property type="match status" value="1"/>
</dbReference>
<dbReference type="PANTHER" id="PTHR43833">
    <property type="entry name" value="POTASSIUM CHANNEL PROTEIN 2-RELATED-RELATED"/>
    <property type="match status" value="1"/>
</dbReference>
<accession>A0AB36ZY43</accession>
<dbReference type="PROSITE" id="PS51201">
    <property type="entry name" value="RCK_N"/>
    <property type="match status" value="1"/>
</dbReference>
<dbReference type="AlphaFoldDB" id="A0AB36ZY43"/>
<name>A0AB36ZY43_9BACT</name>
<dbReference type="GO" id="GO:0006813">
    <property type="term" value="P:potassium ion transport"/>
    <property type="evidence" value="ECO:0007669"/>
    <property type="project" value="InterPro"/>
</dbReference>
<dbReference type="PANTHER" id="PTHR43833:SF7">
    <property type="entry name" value="KTR SYSTEM POTASSIUM UPTAKE PROTEIN C"/>
    <property type="match status" value="1"/>
</dbReference>
<dbReference type="Pfam" id="PF02254">
    <property type="entry name" value="TrkA_N"/>
    <property type="match status" value="1"/>
</dbReference>
<dbReference type="EMBL" id="PTIW01000014">
    <property type="protein sequence ID" value="PPK60955.1"/>
    <property type="molecule type" value="Genomic_DNA"/>
</dbReference>
<evidence type="ECO:0000313" key="2">
    <source>
        <dbReference type="EMBL" id="PPK60955.1"/>
    </source>
</evidence>
<protein>
    <submittedName>
        <fullName evidence="2">Trk system potassium uptake protein TrkA</fullName>
    </submittedName>
</protein>
<evidence type="ECO:0000313" key="3">
    <source>
        <dbReference type="Proteomes" id="UP000239861"/>
    </source>
</evidence>
<organism evidence="2 3">
    <name type="scientific">Malaciobacter marinus</name>
    <dbReference type="NCBI Taxonomy" id="505249"/>
    <lineage>
        <taxon>Bacteria</taxon>
        <taxon>Pseudomonadati</taxon>
        <taxon>Campylobacterota</taxon>
        <taxon>Epsilonproteobacteria</taxon>
        <taxon>Campylobacterales</taxon>
        <taxon>Arcobacteraceae</taxon>
        <taxon>Malaciobacter</taxon>
    </lineage>
</organism>
<reference evidence="2 3" key="1">
    <citation type="submission" date="2018-02" db="EMBL/GenBank/DDBJ databases">
        <title>Subsurface microbial communities from deep shales in Ohio and West Virginia, USA.</title>
        <authorList>
            <person name="Wrighton K."/>
        </authorList>
    </citation>
    <scope>NUCLEOTIDE SEQUENCE [LARGE SCALE GENOMIC DNA]</scope>
    <source>
        <strain evidence="2 3">MARC-MIP3H16</strain>
    </source>
</reference>
<dbReference type="Gene3D" id="3.30.70.1450">
    <property type="entry name" value="Regulator of K+ conductance, C-terminal domain"/>
    <property type="match status" value="1"/>
</dbReference>
<comment type="caution">
    <text evidence="2">The sequence shown here is derived from an EMBL/GenBank/DDBJ whole genome shotgun (WGS) entry which is preliminary data.</text>
</comment>
<sequence>MNTIAVIGLGKFGFYIAKSLARLNHTVIAVDNDETKVQEISEYVDNAFVIDSTNKQALEEVGIYNLGTVIVSIGENIEASILTVMALKDLNNHNIIAKAITSIHGEILSKIGAFKVMYPEKIAGRLLVKKLVQNITVDEIDISNSIKMIKFLANNNVISKSIEQIEKEYKGTRIVACKTKGEWNTKPELNYIIKKTDLILILGENSIIQPIFKDLCNEC</sequence>
<gene>
    <name evidence="2" type="ORF">B0F89_11435</name>
</gene>
<dbReference type="InterPro" id="IPR036721">
    <property type="entry name" value="RCK_C_sf"/>
</dbReference>
<feature type="domain" description="RCK N-terminal" evidence="1">
    <location>
        <begin position="1"/>
        <end position="117"/>
    </location>
</feature>
<dbReference type="Proteomes" id="UP000239861">
    <property type="component" value="Unassembled WGS sequence"/>
</dbReference>
<proteinExistence type="predicted"/>
<dbReference type="InterPro" id="IPR050721">
    <property type="entry name" value="Trk_Ktr_HKT_K-transport"/>
</dbReference>
<dbReference type="SUPFAM" id="SSF51735">
    <property type="entry name" value="NAD(P)-binding Rossmann-fold domains"/>
    <property type="match status" value="1"/>
</dbReference>